<name>U6MJ87_9EIME</name>
<proteinExistence type="predicted"/>
<sequence>MSTFGRMWQIERWRDVCGCCVSLLQLRDELTAAEAALLLQTLSRSPCCCSSEQFAAVLAAVVPRLQVLADSFTSLQLSQVLSAASRAPAVLPPFFFEFAARRLRLLLAAGEFQQPFELAMVLSAAAKLKQLATPELLQQLSAHVQRLLRRCRFPVRDLAVLLQGFAAAGHADPLLFASAADAAMKGLAEATAVDTGRLLQAFAAAAAQQTSALAKPAAAAAGAAALTPAVVAADPSSNSNSSSSSSSEGPASVFVAAHRRVFKECVKALGDRVLFAAAAELTAAAQAAGLALLQSQGEEAQALMALLQHIRSAAVGSLGLFTAPALAALLHTFARWRLEFPPRDLLKVIRRLTQLSNAAAPAAAAAAAAAAATADPAAAATDVPWHPVFSPAAAAAALDNTTRLSCLHSLGVLLRPFAAAATAAAAAAAAGATAPARGNSCSAEAAPGGAACGGQRHPSVAAAAAAATAAAGREGSTQFVRLPAAAAAAAAAAPEAAEALAAGDALFGEWMDFVLISYAAQINKEKEINNSRGQQQQQQQQQQQKNIQPLLRLAETLANCTFFSSSRRFAAPLQQLLLQQHAAVDAAAAAKLLQHFKALGFAEEDDVLLLLHEKAQALQPDAPAAAAATAAAAAAAAAYGGAGCEDTTEFPPTADKLLLLYPPAAGGSRT</sequence>
<gene>
    <name evidence="1" type="ORF">ENH_00035800</name>
</gene>
<reference evidence="1" key="2">
    <citation type="submission" date="2013-10" db="EMBL/GenBank/DDBJ databases">
        <authorList>
            <person name="Aslett M."/>
        </authorList>
    </citation>
    <scope>NUCLEOTIDE SEQUENCE [LARGE SCALE GENOMIC DNA]</scope>
    <source>
        <strain evidence="1">Houghton</strain>
    </source>
</reference>
<dbReference type="VEuPathDB" id="ToxoDB:ENH_00035800"/>
<accession>U6MJ87</accession>
<dbReference type="AlphaFoldDB" id="U6MJ87"/>
<dbReference type="Proteomes" id="UP000030754">
    <property type="component" value="Unassembled WGS sequence"/>
</dbReference>
<organism evidence="1 2">
    <name type="scientific">Eimeria necatrix</name>
    <dbReference type="NCBI Taxonomy" id="51315"/>
    <lineage>
        <taxon>Eukaryota</taxon>
        <taxon>Sar</taxon>
        <taxon>Alveolata</taxon>
        <taxon>Apicomplexa</taxon>
        <taxon>Conoidasida</taxon>
        <taxon>Coccidia</taxon>
        <taxon>Eucoccidiorida</taxon>
        <taxon>Eimeriorina</taxon>
        <taxon>Eimeriidae</taxon>
        <taxon>Eimeria</taxon>
    </lineage>
</organism>
<dbReference type="GeneID" id="25473743"/>
<dbReference type="OrthoDB" id="348211at2759"/>
<evidence type="ECO:0000313" key="1">
    <source>
        <dbReference type="EMBL" id="CDJ63133.1"/>
    </source>
</evidence>
<reference evidence="1" key="1">
    <citation type="submission" date="2013-10" db="EMBL/GenBank/DDBJ databases">
        <title>Genomic analysis of the causative agents of coccidiosis in chickens.</title>
        <authorList>
            <person name="Reid A.J."/>
            <person name="Blake D."/>
            <person name="Billington K."/>
            <person name="Browne H."/>
            <person name="Dunn M."/>
            <person name="Hung S."/>
            <person name="Kawahara F."/>
            <person name="Miranda-Saavedra D."/>
            <person name="Mourier T."/>
            <person name="Nagra H."/>
            <person name="Otto T.D."/>
            <person name="Rawlings N."/>
            <person name="Sanchez A."/>
            <person name="Sanders M."/>
            <person name="Subramaniam C."/>
            <person name="Tay Y."/>
            <person name="Dear P."/>
            <person name="Doerig C."/>
            <person name="Gruber A."/>
            <person name="Parkinson J."/>
            <person name="Shirley M."/>
            <person name="Wan K.L."/>
            <person name="Berriman M."/>
            <person name="Tomley F."/>
            <person name="Pain A."/>
        </authorList>
    </citation>
    <scope>NUCLEOTIDE SEQUENCE [LARGE SCALE GENOMIC DNA]</scope>
    <source>
        <strain evidence="1">Houghton</strain>
    </source>
</reference>
<protein>
    <submittedName>
        <fullName evidence="1">Uncharacterized protein</fullName>
    </submittedName>
</protein>
<keyword evidence="2" id="KW-1185">Reference proteome</keyword>
<evidence type="ECO:0000313" key="2">
    <source>
        <dbReference type="Proteomes" id="UP000030754"/>
    </source>
</evidence>
<dbReference type="RefSeq" id="XP_013440495.1">
    <property type="nucleotide sequence ID" value="XM_013585041.1"/>
</dbReference>
<dbReference type="EMBL" id="HG722714">
    <property type="protein sequence ID" value="CDJ63133.1"/>
    <property type="molecule type" value="Genomic_DNA"/>
</dbReference>